<sequence length="312" mass="32450">MFATRRATLLAVACGTPLIVLALTGVPASARDTGSVPLSRAAGCASGGRNSAEAACAAAMSAGRAPGPARGRGPGGPGPAGKGDNVRVPGVNGRDRQRIPDGKLCSAGVPRYAGLDLPRGDWPTTAMAPGQMFTFRYRPAAPHRGTFRMYVTRTGWTPTDGLHWADLPEEPFLTATDPPLRDGAYVMHGELPRRTGRHVIYTIWQTSDGPDTYYSCADVDFGMPPPMPDPGAGSPAAPAEPVAPPEAQPPVEPEFPAGGDRPNADRPRPSSATPRVALLAATTIALALAAVGAWLVYRRRPDPLPDGAPDDA</sequence>
<reference evidence="6" key="1">
    <citation type="submission" date="2021-01" db="EMBL/GenBank/DDBJ databases">
        <title>Whole genome shotgun sequence of Virgisporangium aliadipatigenens NBRC 105644.</title>
        <authorList>
            <person name="Komaki H."/>
            <person name="Tamura T."/>
        </authorList>
    </citation>
    <scope>NUCLEOTIDE SEQUENCE</scope>
    <source>
        <strain evidence="6">NBRC 105644</strain>
    </source>
</reference>
<dbReference type="InterPro" id="IPR014756">
    <property type="entry name" value="Ig_E-set"/>
</dbReference>
<feature type="domain" description="Chitin-binding type-4" evidence="5">
    <location>
        <begin position="36"/>
        <end position="219"/>
    </location>
</feature>
<dbReference type="RefSeq" id="WP_203897466.1">
    <property type="nucleotide sequence ID" value="NZ_BOPF01000002.1"/>
</dbReference>
<dbReference type="PANTHER" id="PTHR34823:SF1">
    <property type="entry name" value="CHITIN-BINDING TYPE-4 DOMAIN-CONTAINING PROTEIN"/>
    <property type="match status" value="1"/>
</dbReference>
<evidence type="ECO:0000256" key="2">
    <source>
        <dbReference type="SAM" id="MobiDB-lite"/>
    </source>
</evidence>
<feature type="chain" id="PRO_5039092991" description="Chitin-binding type-4 domain-containing protein" evidence="4">
    <location>
        <begin position="23"/>
        <end position="312"/>
    </location>
</feature>
<dbReference type="InterPro" id="IPR004302">
    <property type="entry name" value="Cellulose/chitin-bd_N"/>
</dbReference>
<feature type="compositionally biased region" description="Gly residues" evidence="2">
    <location>
        <begin position="70"/>
        <end position="81"/>
    </location>
</feature>
<protein>
    <recommendedName>
        <fullName evidence="5">Chitin-binding type-4 domain-containing protein</fullName>
    </recommendedName>
</protein>
<keyword evidence="7" id="KW-1185">Reference proteome</keyword>
<evidence type="ECO:0000259" key="5">
    <source>
        <dbReference type="Pfam" id="PF03067"/>
    </source>
</evidence>
<gene>
    <name evidence="6" type="ORF">Val02_08290</name>
</gene>
<evidence type="ECO:0000313" key="7">
    <source>
        <dbReference type="Proteomes" id="UP000619260"/>
    </source>
</evidence>
<feature type="region of interest" description="Disordered" evidence="2">
    <location>
        <begin position="224"/>
        <end position="274"/>
    </location>
</feature>
<dbReference type="AlphaFoldDB" id="A0A8J3YH93"/>
<dbReference type="InterPro" id="IPR051024">
    <property type="entry name" value="GlcNAc_Chitin_IntDeg"/>
</dbReference>
<dbReference type="PANTHER" id="PTHR34823">
    <property type="entry name" value="GLCNAC-BINDING PROTEIN A"/>
    <property type="match status" value="1"/>
</dbReference>
<keyword evidence="1 4" id="KW-0732">Signal</keyword>
<dbReference type="Proteomes" id="UP000619260">
    <property type="component" value="Unassembled WGS sequence"/>
</dbReference>
<dbReference type="Pfam" id="PF03067">
    <property type="entry name" value="LPMO_10"/>
    <property type="match status" value="1"/>
</dbReference>
<dbReference type="SUPFAM" id="SSF81296">
    <property type="entry name" value="E set domains"/>
    <property type="match status" value="1"/>
</dbReference>
<dbReference type="Gene3D" id="2.70.50.50">
    <property type="entry name" value="chitin-binding protein cbp21"/>
    <property type="match status" value="1"/>
</dbReference>
<proteinExistence type="predicted"/>
<dbReference type="CDD" id="cd21177">
    <property type="entry name" value="LPMO_AA10"/>
    <property type="match status" value="1"/>
</dbReference>
<organism evidence="6 7">
    <name type="scientific">Virgisporangium aliadipatigenens</name>
    <dbReference type="NCBI Taxonomy" id="741659"/>
    <lineage>
        <taxon>Bacteria</taxon>
        <taxon>Bacillati</taxon>
        <taxon>Actinomycetota</taxon>
        <taxon>Actinomycetes</taxon>
        <taxon>Micromonosporales</taxon>
        <taxon>Micromonosporaceae</taxon>
        <taxon>Virgisporangium</taxon>
    </lineage>
</organism>
<feature type="signal peptide" evidence="4">
    <location>
        <begin position="1"/>
        <end position="22"/>
    </location>
</feature>
<feature type="compositionally biased region" description="Low complexity" evidence="2">
    <location>
        <begin position="230"/>
        <end position="240"/>
    </location>
</feature>
<dbReference type="EMBL" id="BOPF01000002">
    <property type="protein sequence ID" value="GIJ43943.1"/>
    <property type="molecule type" value="Genomic_DNA"/>
</dbReference>
<feature type="compositionally biased region" description="Pro residues" evidence="2">
    <location>
        <begin position="241"/>
        <end position="253"/>
    </location>
</feature>
<accession>A0A8J3YH93</accession>
<evidence type="ECO:0000256" key="4">
    <source>
        <dbReference type="SAM" id="SignalP"/>
    </source>
</evidence>
<evidence type="ECO:0000256" key="1">
    <source>
        <dbReference type="ARBA" id="ARBA00022729"/>
    </source>
</evidence>
<feature type="region of interest" description="Disordered" evidence="2">
    <location>
        <begin position="63"/>
        <end position="103"/>
    </location>
</feature>
<keyword evidence="3" id="KW-1133">Transmembrane helix</keyword>
<evidence type="ECO:0000313" key="6">
    <source>
        <dbReference type="EMBL" id="GIJ43943.1"/>
    </source>
</evidence>
<evidence type="ECO:0000256" key="3">
    <source>
        <dbReference type="SAM" id="Phobius"/>
    </source>
</evidence>
<feature type="transmembrane region" description="Helical" evidence="3">
    <location>
        <begin position="276"/>
        <end position="297"/>
    </location>
</feature>
<name>A0A8J3YH93_9ACTN</name>
<comment type="caution">
    <text evidence="6">The sequence shown here is derived from an EMBL/GenBank/DDBJ whole genome shotgun (WGS) entry which is preliminary data.</text>
</comment>
<keyword evidence="3" id="KW-0472">Membrane</keyword>
<keyword evidence="3" id="KW-0812">Transmembrane</keyword>